<dbReference type="FunFam" id="3.40.50.300:FF:000585">
    <property type="entry name" value="Structural maintenance of chromosomes 4"/>
    <property type="match status" value="1"/>
</dbReference>
<keyword evidence="9 11" id="KW-0539">Nucleus</keyword>
<feature type="coiled-coil region" evidence="12">
    <location>
        <begin position="890"/>
        <end position="1131"/>
    </location>
</feature>
<keyword evidence="4" id="KW-0547">Nucleotide-binding</keyword>
<organism evidence="15 16">
    <name type="scientific">Alectoria fallacina</name>
    <dbReference type="NCBI Taxonomy" id="1903189"/>
    <lineage>
        <taxon>Eukaryota</taxon>
        <taxon>Fungi</taxon>
        <taxon>Dikarya</taxon>
        <taxon>Ascomycota</taxon>
        <taxon>Pezizomycotina</taxon>
        <taxon>Lecanoromycetes</taxon>
        <taxon>OSLEUM clade</taxon>
        <taxon>Lecanoromycetidae</taxon>
        <taxon>Lecanorales</taxon>
        <taxon>Lecanorineae</taxon>
        <taxon>Parmeliaceae</taxon>
        <taxon>Alectoria</taxon>
    </lineage>
</organism>
<feature type="domain" description="SMC hinge" evidence="14">
    <location>
        <begin position="737"/>
        <end position="850"/>
    </location>
</feature>
<dbReference type="GO" id="GO:0007076">
    <property type="term" value="P:mitotic chromosome condensation"/>
    <property type="evidence" value="ECO:0007669"/>
    <property type="project" value="UniProtKB-ARBA"/>
</dbReference>
<dbReference type="GO" id="GO:0016887">
    <property type="term" value="F:ATP hydrolysis activity"/>
    <property type="evidence" value="ECO:0007669"/>
    <property type="project" value="InterPro"/>
</dbReference>
<comment type="similarity">
    <text evidence="2">Belongs to the SMC family. SMC4 subfamily.</text>
</comment>
<gene>
    <name evidence="15" type="ORF">ALECFALPRED_009908</name>
</gene>
<feature type="compositionally biased region" description="Basic residues" evidence="13">
    <location>
        <begin position="103"/>
        <end position="118"/>
    </location>
</feature>
<evidence type="ECO:0000256" key="5">
    <source>
        <dbReference type="ARBA" id="ARBA00022776"/>
    </source>
</evidence>
<dbReference type="PIRSF" id="PIRSF005719">
    <property type="entry name" value="SMC"/>
    <property type="match status" value="1"/>
</dbReference>
<feature type="compositionally biased region" description="Pro residues" evidence="13">
    <location>
        <begin position="127"/>
        <end position="137"/>
    </location>
</feature>
<evidence type="ECO:0000313" key="15">
    <source>
        <dbReference type="EMBL" id="CAF9942680.1"/>
    </source>
</evidence>
<feature type="compositionally biased region" description="Polar residues" evidence="13">
    <location>
        <begin position="542"/>
        <end position="557"/>
    </location>
</feature>
<evidence type="ECO:0000256" key="12">
    <source>
        <dbReference type="SAM" id="Coils"/>
    </source>
</evidence>
<evidence type="ECO:0000256" key="11">
    <source>
        <dbReference type="PIRNR" id="PIRNR005719"/>
    </source>
</evidence>
<name>A0A8H3PKH7_9LECA</name>
<evidence type="ECO:0000256" key="3">
    <source>
        <dbReference type="ARBA" id="ARBA00022618"/>
    </source>
</evidence>
<keyword evidence="3" id="KW-0132">Cell division</keyword>
<keyword evidence="6" id="KW-0067">ATP-binding</keyword>
<dbReference type="InterPro" id="IPR003395">
    <property type="entry name" value="RecF/RecN/SMC_N"/>
</dbReference>
<sequence length="1411" mass="158380">MATISPTRPSRRAASRRKVVVEESDDEDMEGMGGGEDDGEEFTPAPQRSPRRQTRRKTTEVPSTPRTAARVRRTRIGESVEPSQIFDPEESIKPEPVSPTKKASPRKRKSAAPPKRARSSVAVDARPPLPTPKPSTSPEPSQLHGTPLADITDTLNERIPTANSQKEFVAVKALDTILEKPMDIVVRSRALPAPQQPEKAGPKPRTVIQYLILKNFKSYAGRQEVGPFHASFSSVVGPNGSGKSNVIDSLLFVFGFRASKMRQGKISALIHNSAAFPDLDHCEVEVHFQEVMDLPDGKHEVLPDSTLIVSRRAFKNNSSKYYINMQESNFTTVTTLLKERGVDLDHKRFLILQGEVESIAQMKPKAANEHDDGLLEYLEDIIGTSKYKSPIEESATEVETLNEVCTEKNARVQHVEKEKNNLEDKKNKALAYIRDENELALKQSALYQVYVDECGDNLMVTEEAIGQMQGQLNAELEKHQGNEDGIKSIEKVYKRGAKEYEALQKATQVVIKEMAKYDKEHVKYEEKKKFLTNKQTKLEKGLQSSRLSGSEANSLAQKHSDDIERNTKEIAALEKTLREEEKELATIREALKGKTQAFSNQIAAKQKSLEPWNEKINEKQSAIAVTQSELEILRERASAGAIALEEAQAKIDSLEESRKMKEGEIKQLKAQKMQVEKEAGKVQGELNTLMQREPEMRAQLSGARQKSDEARANFSSTQSQGNVLGGLMRLKESGRIEGFHGRLGNLGTIDQKYDVAISTACPSLENLVVDSVEVGQQCIDYLRKNNLGRANIILLDRLAKRDLSTIDTPEGVPRLFDLVKTKNEIFRPAFFSVLQNTLVAKDLEQANRIAYGARRWRVVTLDGQLIDVSGTMSGGGTRVARGGMSSKLVAETSKEQVSKLEVDRDQLEQDLQKHHDKQRELEFSLKELNDQIPQLETAIQKTGLESESLKRNLADAQRRVSELMAVQPTSNSGDARINTLEKQISKVEKDVEKLHAETAGLEQEIQELQDKIMEVGGVRLRGQKAKVDGLKEQIETLVEEMSNAEVAKSKAEKQKIKNQKSYEDAEKELDKAAEELDNLVNEVKTQANDASAFKGKAEEAQEALSAKEEELATLKRELNDKTAELNETRAVEIEMRNKLEENQKIQSENQKRLKYWKEKLGKLSIQSISDLGEEQAAEELPQYTKDELEDMDKDTLKGEIAILEEKTQNVNVELGVLAEYRRRVEEHSSRSTDLQSAVTQRDTSKKRCDELRKLRLEGFMTGFSLISLRLKEMYQMITMGGNAELELVDSLDPFSEGILFSVMPPKKSWKNISNLSGGEKTLSSLALVFALHHYKPTPLYVMDEIDAALDFRNVSIVASYIKERTKNAQFIVISLRNNMFELASRLVGVYKVNHMTKSVTVENRDYITGRA</sequence>
<evidence type="ECO:0000256" key="10">
    <source>
        <dbReference type="ARBA" id="ARBA00023306"/>
    </source>
</evidence>
<dbReference type="Proteomes" id="UP000664203">
    <property type="component" value="Unassembled WGS sequence"/>
</dbReference>
<dbReference type="Gene3D" id="3.40.50.300">
    <property type="entry name" value="P-loop containing nucleotide triphosphate hydrolases"/>
    <property type="match status" value="2"/>
</dbReference>
<dbReference type="PANTHER" id="PTHR18937:SF172">
    <property type="entry name" value="STRUCTURAL MAINTENANCE OF CHROMOSOMES PROTEIN"/>
    <property type="match status" value="1"/>
</dbReference>
<keyword evidence="5" id="KW-0498">Mitosis</keyword>
<dbReference type="SMART" id="SM00968">
    <property type="entry name" value="SMC_hinge"/>
    <property type="match status" value="1"/>
</dbReference>
<dbReference type="Gene3D" id="3.30.70.1620">
    <property type="match status" value="1"/>
</dbReference>
<comment type="caution">
    <text evidence="15">The sequence shown here is derived from an EMBL/GenBank/DDBJ whole genome shotgun (WGS) entry which is preliminary data.</text>
</comment>
<dbReference type="GO" id="GO:0005524">
    <property type="term" value="F:ATP binding"/>
    <property type="evidence" value="ECO:0007669"/>
    <property type="project" value="UniProtKB-KW"/>
</dbReference>
<dbReference type="InterPro" id="IPR036277">
    <property type="entry name" value="SMC_hinge_sf"/>
</dbReference>
<proteinExistence type="inferred from homology"/>
<dbReference type="InterPro" id="IPR024704">
    <property type="entry name" value="SMC"/>
</dbReference>
<evidence type="ECO:0000313" key="16">
    <source>
        <dbReference type="Proteomes" id="UP000664203"/>
    </source>
</evidence>
<comment type="subcellular location">
    <subcellularLocation>
        <location evidence="1 11">Nucleus</location>
    </subcellularLocation>
</comment>
<dbReference type="Pfam" id="PF02463">
    <property type="entry name" value="SMC_N"/>
    <property type="match status" value="1"/>
</dbReference>
<evidence type="ECO:0000256" key="9">
    <source>
        <dbReference type="ARBA" id="ARBA00023242"/>
    </source>
</evidence>
<dbReference type="OrthoDB" id="5575062at2759"/>
<dbReference type="InterPro" id="IPR010935">
    <property type="entry name" value="SMC_hinge"/>
</dbReference>
<dbReference type="SUPFAM" id="SSF52540">
    <property type="entry name" value="P-loop containing nucleoside triphosphate hydrolases"/>
    <property type="match status" value="1"/>
</dbReference>
<dbReference type="SUPFAM" id="SSF90257">
    <property type="entry name" value="Myosin rod fragments"/>
    <property type="match status" value="1"/>
</dbReference>
<evidence type="ECO:0000256" key="7">
    <source>
        <dbReference type="ARBA" id="ARBA00023054"/>
    </source>
</evidence>
<reference evidence="15" key="1">
    <citation type="submission" date="2021-03" db="EMBL/GenBank/DDBJ databases">
        <authorList>
            <person name="Tagirdzhanova G."/>
        </authorList>
    </citation>
    <scope>NUCLEOTIDE SEQUENCE</scope>
</reference>
<feature type="compositionally biased region" description="Acidic residues" evidence="13">
    <location>
        <begin position="22"/>
        <end position="41"/>
    </location>
</feature>
<dbReference type="Gene3D" id="1.20.1060.20">
    <property type="match status" value="1"/>
</dbReference>
<protein>
    <recommendedName>
        <fullName evidence="11">Structural maintenance of chromosomes protein</fullName>
    </recommendedName>
</protein>
<dbReference type="InterPro" id="IPR027417">
    <property type="entry name" value="P-loop_NTPase"/>
</dbReference>
<evidence type="ECO:0000256" key="2">
    <source>
        <dbReference type="ARBA" id="ARBA00006005"/>
    </source>
</evidence>
<feature type="coiled-coil region" evidence="12">
    <location>
        <begin position="1193"/>
        <end position="1237"/>
    </location>
</feature>
<dbReference type="GO" id="GO:0000796">
    <property type="term" value="C:condensin complex"/>
    <property type="evidence" value="ECO:0007669"/>
    <property type="project" value="TreeGrafter"/>
</dbReference>
<dbReference type="Pfam" id="PF06470">
    <property type="entry name" value="SMC_hinge"/>
    <property type="match status" value="1"/>
</dbReference>
<evidence type="ECO:0000256" key="13">
    <source>
        <dbReference type="SAM" id="MobiDB-lite"/>
    </source>
</evidence>
<dbReference type="GO" id="GO:0005634">
    <property type="term" value="C:nucleus"/>
    <property type="evidence" value="ECO:0007669"/>
    <property type="project" value="UniProtKB-SubCell"/>
</dbReference>
<dbReference type="SUPFAM" id="SSF75553">
    <property type="entry name" value="Smc hinge domain"/>
    <property type="match status" value="1"/>
</dbReference>
<feature type="region of interest" description="Disordered" evidence="13">
    <location>
        <begin position="1"/>
        <end position="148"/>
    </location>
</feature>
<dbReference type="EMBL" id="CAJPDR010000791">
    <property type="protein sequence ID" value="CAF9942680.1"/>
    <property type="molecule type" value="Genomic_DNA"/>
</dbReference>
<feature type="compositionally biased region" description="Basic residues" evidence="13">
    <location>
        <begin position="9"/>
        <end position="18"/>
    </location>
</feature>
<feature type="region of interest" description="Disordered" evidence="13">
    <location>
        <begin position="541"/>
        <end position="561"/>
    </location>
</feature>
<evidence type="ECO:0000256" key="8">
    <source>
        <dbReference type="ARBA" id="ARBA00023067"/>
    </source>
</evidence>
<dbReference type="Gene3D" id="1.10.287.1490">
    <property type="match status" value="1"/>
</dbReference>
<accession>A0A8H3PKH7</accession>
<evidence type="ECO:0000256" key="1">
    <source>
        <dbReference type="ARBA" id="ARBA00004123"/>
    </source>
</evidence>
<dbReference type="FunFam" id="3.40.50.300:FF:000481">
    <property type="entry name" value="Structural maintenance of chromosomes 4"/>
    <property type="match status" value="1"/>
</dbReference>
<evidence type="ECO:0000259" key="14">
    <source>
        <dbReference type="SMART" id="SM00968"/>
    </source>
</evidence>
<dbReference type="PANTHER" id="PTHR18937">
    <property type="entry name" value="STRUCTURAL MAINTENANCE OF CHROMOSOMES SMC FAMILY MEMBER"/>
    <property type="match status" value="1"/>
</dbReference>
<dbReference type="GO" id="GO:0051301">
    <property type="term" value="P:cell division"/>
    <property type="evidence" value="ECO:0007669"/>
    <property type="project" value="UniProtKB-KW"/>
</dbReference>
<keyword evidence="16" id="KW-1185">Reference proteome</keyword>
<keyword evidence="7 12" id="KW-0175">Coiled coil</keyword>
<feature type="coiled-coil region" evidence="12">
    <location>
        <begin position="398"/>
        <end position="435"/>
    </location>
</feature>
<evidence type="ECO:0000256" key="4">
    <source>
        <dbReference type="ARBA" id="ARBA00022741"/>
    </source>
</evidence>
<keyword evidence="10" id="KW-0131">Cell cycle</keyword>
<keyword evidence="8" id="KW-0226">DNA condensation</keyword>
<evidence type="ECO:0000256" key="6">
    <source>
        <dbReference type="ARBA" id="ARBA00022840"/>
    </source>
</evidence>